<organism evidence="1 2">
    <name type="scientific">Pelistega indica</name>
    <dbReference type="NCBI Taxonomy" id="1414851"/>
    <lineage>
        <taxon>Bacteria</taxon>
        <taxon>Pseudomonadati</taxon>
        <taxon>Pseudomonadota</taxon>
        <taxon>Betaproteobacteria</taxon>
        <taxon>Burkholderiales</taxon>
        <taxon>Alcaligenaceae</taxon>
        <taxon>Pelistega</taxon>
    </lineage>
</organism>
<dbReference type="Pfam" id="PF12059">
    <property type="entry name" value="DUF3540"/>
    <property type="match status" value="1"/>
</dbReference>
<evidence type="ECO:0000313" key="1">
    <source>
        <dbReference type="EMBL" id="ETD68422.1"/>
    </source>
</evidence>
<comment type="caution">
    <text evidence="1">The sequence shown here is derived from an EMBL/GenBank/DDBJ whole genome shotgun (WGS) entry which is preliminary data.</text>
</comment>
<gene>
    <name evidence="1" type="ORF">V757_10225</name>
</gene>
<protein>
    <recommendedName>
        <fullName evidence="3">DUF3540 domain-containing protein</fullName>
    </recommendedName>
</protein>
<evidence type="ECO:0000313" key="2">
    <source>
        <dbReference type="Proteomes" id="UP000018766"/>
    </source>
</evidence>
<dbReference type="RefSeq" id="WP_023952335.1">
    <property type="nucleotide sequence ID" value="NZ_AYSV01000106.1"/>
</dbReference>
<accession>V8FYB0</accession>
<reference evidence="1 2" key="1">
    <citation type="submission" date="2013-11" db="EMBL/GenBank/DDBJ databases">
        <title>Genomic analysis of Pelistega sp. HM-7.</title>
        <authorList>
            <person name="Kumbhare S.V."/>
            <person name="Shetty S.A."/>
            <person name="Sharma O."/>
            <person name="Dhotre D.P."/>
        </authorList>
    </citation>
    <scope>NUCLEOTIDE SEQUENCE [LARGE SCALE GENOMIC DNA]</scope>
    <source>
        <strain evidence="1 2">HM-7</strain>
    </source>
</reference>
<keyword evidence="2" id="KW-1185">Reference proteome</keyword>
<evidence type="ECO:0008006" key="3">
    <source>
        <dbReference type="Google" id="ProtNLM"/>
    </source>
</evidence>
<proteinExistence type="predicted"/>
<dbReference type="EMBL" id="AYSV01000106">
    <property type="protein sequence ID" value="ETD68422.1"/>
    <property type="molecule type" value="Genomic_DNA"/>
</dbReference>
<sequence>MDEVKKYDNRQYKQEFEQSTKEAPEFTSLLIQRTVSKKSSGVDIVSGHAIVEQIDSLNRIFWVRLLNDNYLLQSFKATSCLQQIDIGDTVLVNGDLNSKIYILAILEKKQSLPTIIETEQFILKAKSAQLILEGDLHLKAKKANVESSQWCVFAQNYQVESVSYSVEAVNSYYSSEKVERVSDISFETVRNATRMVSGIDKLISFNMDYSAEAFAKISAHTTMINGYQLLKTDGKLMMAG</sequence>
<name>V8FYB0_9BURK</name>
<dbReference type="InterPro" id="IPR021927">
    <property type="entry name" value="DUF3540"/>
</dbReference>
<dbReference type="AlphaFoldDB" id="V8FYB0"/>
<dbReference type="Proteomes" id="UP000018766">
    <property type="component" value="Unassembled WGS sequence"/>
</dbReference>